<reference evidence="1" key="1">
    <citation type="journal article" date="2015" name="Nature">
        <title>Complex archaea that bridge the gap between prokaryotes and eukaryotes.</title>
        <authorList>
            <person name="Spang A."/>
            <person name="Saw J.H."/>
            <person name="Jorgensen S.L."/>
            <person name="Zaremba-Niedzwiedzka K."/>
            <person name="Martijn J."/>
            <person name="Lind A.E."/>
            <person name="van Eijk R."/>
            <person name="Schleper C."/>
            <person name="Guy L."/>
            <person name="Ettema T.J."/>
        </authorList>
    </citation>
    <scope>NUCLEOTIDE SEQUENCE</scope>
</reference>
<dbReference type="AlphaFoldDB" id="A0A0F9G463"/>
<evidence type="ECO:0000313" key="1">
    <source>
        <dbReference type="EMBL" id="KKL64330.1"/>
    </source>
</evidence>
<organism evidence="1">
    <name type="scientific">marine sediment metagenome</name>
    <dbReference type="NCBI Taxonomy" id="412755"/>
    <lineage>
        <taxon>unclassified sequences</taxon>
        <taxon>metagenomes</taxon>
        <taxon>ecological metagenomes</taxon>
    </lineage>
</organism>
<protein>
    <submittedName>
        <fullName evidence="1">Uncharacterized protein</fullName>
    </submittedName>
</protein>
<dbReference type="EMBL" id="LAZR01027881">
    <property type="protein sequence ID" value="KKL64330.1"/>
    <property type="molecule type" value="Genomic_DNA"/>
</dbReference>
<proteinExistence type="predicted"/>
<gene>
    <name evidence="1" type="ORF">LCGC14_2166150</name>
</gene>
<accession>A0A0F9G463</accession>
<comment type="caution">
    <text evidence="1">The sequence shown here is derived from an EMBL/GenBank/DDBJ whole genome shotgun (WGS) entry which is preliminary data.</text>
</comment>
<sequence length="84" mass="9861">MNKENTRKLFRRFPFLKKDNLPDGFESGDGWYSLVYNMCKKLKSVNPPDDFVVTKIAEKYNELEVHSKNGVMRTRVVIDEFNTA</sequence>
<name>A0A0F9G463_9ZZZZ</name>
<feature type="non-terminal residue" evidence="1">
    <location>
        <position position="84"/>
    </location>
</feature>